<comment type="similarity">
    <text evidence="1 3">Belongs to the type-B carboxylesterase/lipase family.</text>
</comment>
<dbReference type="PROSITE" id="PS00122">
    <property type="entry name" value="CARBOXYLESTERASE_B_1"/>
    <property type="match status" value="1"/>
</dbReference>
<dbReference type="GO" id="GO:0016787">
    <property type="term" value="F:hydrolase activity"/>
    <property type="evidence" value="ECO:0007669"/>
    <property type="project" value="UniProtKB-KW"/>
</dbReference>
<feature type="signal peptide" evidence="3">
    <location>
        <begin position="1"/>
        <end position="20"/>
    </location>
</feature>
<dbReference type="Pfam" id="PF00135">
    <property type="entry name" value="COesterase"/>
    <property type="match status" value="1"/>
</dbReference>
<keyword evidence="2 3" id="KW-0378">Hydrolase</keyword>
<keyword evidence="3" id="KW-0732">Signal</keyword>
<accession>A0A136J537</accession>
<dbReference type="EMBL" id="KQ964249">
    <property type="protein sequence ID" value="KXJ92224.1"/>
    <property type="molecule type" value="Genomic_DNA"/>
</dbReference>
<sequence>MWRPALPLLLAACGAATTAARDGIPPTVFDSVHNVTYVGLERNGIEIFLNIPYGLDTSGSNRFRPPRPAIIPEPGTLVNAIEYGPACPQTLRESVNPTELSTISNVSEDCLNLNVARPKGLKPFTAADDGSALLPVMVYIHGGSYFVGWNGDLSIAPDGLVRQADENGTPLLHVAMNYRLGVFGFAQSAALRAEGSENAGLRDQRLALKWVQDNIKHFGGDPGRVTIFGQSSGGVSVAMHLLAYGGSQPAYFQQAICQSQAVALGSTGHFTRDAMAAVVEATGCNSTADYDSSETVECLRDLDTSVVMAAELDTWQYDNAHNGGDVWLPTVDGDFLPAPPSQLIRERRFVSIPDQVRSVMMGWTDADTGQFVDTAIASDEDTRKTLAESLPELSATAMEELLSLYPVSDFAANPAANLSAEFYRVARMTRDMMMVCVPVQMGAAFVDKARSSSSTGGGQDSGFRFYLYDWNQTVLDDALEADGVTGLGAVHTSEFAYVFDNVGRYDVEGYGFQARAEDFALAQRASRSWAAFAHRGHPGTSSVAGSAADADDTIFQSFEPGFDANGTFRGVYIIGGPNPGWGGVRPRGREGRQPSPWEVSAQKLDRRCEFLNSDQMVRTLQYKRGL</sequence>
<dbReference type="InterPro" id="IPR029058">
    <property type="entry name" value="AB_hydrolase_fold"/>
</dbReference>
<dbReference type="ESTHER" id="9pezi-a0a136j537">
    <property type="family name" value="Fungal_carboxylesterase_lipase"/>
</dbReference>
<dbReference type="InParanoid" id="A0A136J537"/>
<evidence type="ECO:0000313" key="6">
    <source>
        <dbReference type="Proteomes" id="UP000070501"/>
    </source>
</evidence>
<dbReference type="STRING" id="196109.A0A136J537"/>
<dbReference type="Gene3D" id="3.40.50.1820">
    <property type="entry name" value="alpha/beta hydrolase"/>
    <property type="match status" value="1"/>
</dbReference>
<proteinExistence type="inferred from homology"/>
<feature type="domain" description="Carboxylesterase type B" evidence="4">
    <location>
        <begin position="44"/>
        <end position="540"/>
    </location>
</feature>
<dbReference type="InterPro" id="IPR019826">
    <property type="entry name" value="Carboxylesterase_B_AS"/>
</dbReference>
<protein>
    <recommendedName>
        <fullName evidence="3">Carboxylic ester hydrolase</fullName>
        <ecNumber evidence="3">3.1.1.-</ecNumber>
    </recommendedName>
</protein>
<dbReference type="InterPro" id="IPR050309">
    <property type="entry name" value="Type-B_Carboxylest/Lipase"/>
</dbReference>
<dbReference type="OrthoDB" id="408631at2759"/>
<dbReference type="AlphaFoldDB" id="A0A136J537"/>
<dbReference type="InterPro" id="IPR002018">
    <property type="entry name" value="CarbesteraseB"/>
</dbReference>
<dbReference type="SUPFAM" id="SSF53474">
    <property type="entry name" value="alpha/beta-Hydrolases"/>
    <property type="match status" value="1"/>
</dbReference>
<organism evidence="5 6">
    <name type="scientific">Microdochium bolleyi</name>
    <dbReference type="NCBI Taxonomy" id="196109"/>
    <lineage>
        <taxon>Eukaryota</taxon>
        <taxon>Fungi</taxon>
        <taxon>Dikarya</taxon>
        <taxon>Ascomycota</taxon>
        <taxon>Pezizomycotina</taxon>
        <taxon>Sordariomycetes</taxon>
        <taxon>Xylariomycetidae</taxon>
        <taxon>Xylariales</taxon>
        <taxon>Microdochiaceae</taxon>
        <taxon>Microdochium</taxon>
    </lineage>
</organism>
<evidence type="ECO:0000259" key="4">
    <source>
        <dbReference type="Pfam" id="PF00135"/>
    </source>
</evidence>
<name>A0A136J537_9PEZI</name>
<reference evidence="6" key="1">
    <citation type="submission" date="2016-02" db="EMBL/GenBank/DDBJ databases">
        <title>Draft genome sequence of Microdochium bolleyi, a fungal endophyte of beachgrass.</title>
        <authorList>
            <consortium name="DOE Joint Genome Institute"/>
            <person name="David A.S."/>
            <person name="May G."/>
            <person name="Haridas S."/>
            <person name="Lim J."/>
            <person name="Wang M."/>
            <person name="Labutti K."/>
            <person name="Lipzen A."/>
            <person name="Barry K."/>
            <person name="Grigoriev I.V."/>
        </authorList>
    </citation>
    <scope>NUCLEOTIDE SEQUENCE [LARGE SCALE GENOMIC DNA]</scope>
    <source>
        <strain evidence="6">J235TASD1</strain>
    </source>
</reference>
<gene>
    <name evidence="5" type="ORF">Micbo1qcDRAFT_183461</name>
</gene>
<evidence type="ECO:0000256" key="3">
    <source>
        <dbReference type="RuleBase" id="RU361235"/>
    </source>
</evidence>
<dbReference type="PANTHER" id="PTHR11559">
    <property type="entry name" value="CARBOXYLESTERASE"/>
    <property type="match status" value="1"/>
</dbReference>
<evidence type="ECO:0000256" key="2">
    <source>
        <dbReference type="ARBA" id="ARBA00022801"/>
    </source>
</evidence>
<keyword evidence="6" id="KW-1185">Reference proteome</keyword>
<dbReference type="EC" id="3.1.1.-" evidence="3"/>
<feature type="chain" id="PRO_5007230157" description="Carboxylic ester hydrolase" evidence="3">
    <location>
        <begin position="21"/>
        <end position="626"/>
    </location>
</feature>
<evidence type="ECO:0000313" key="5">
    <source>
        <dbReference type="EMBL" id="KXJ92224.1"/>
    </source>
</evidence>
<dbReference type="Proteomes" id="UP000070501">
    <property type="component" value="Unassembled WGS sequence"/>
</dbReference>
<evidence type="ECO:0000256" key="1">
    <source>
        <dbReference type="ARBA" id="ARBA00005964"/>
    </source>
</evidence>